<dbReference type="PANTHER" id="PTHR45138">
    <property type="entry name" value="REGULATORY COMPONENTS OF SENSORY TRANSDUCTION SYSTEM"/>
    <property type="match status" value="1"/>
</dbReference>
<evidence type="ECO:0000256" key="4">
    <source>
        <dbReference type="SAM" id="Phobius"/>
    </source>
</evidence>
<dbReference type="InterPro" id="IPR011110">
    <property type="entry name" value="Reg_prop"/>
</dbReference>
<protein>
    <recommendedName>
        <fullName evidence="2">diguanylate cyclase</fullName>
        <ecNumber evidence="2">2.7.7.65</ecNumber>
    </recommendedName>
</protein>
<organism evidence="6 7">
    <name type="scientific">Oleiagrimonas soli</name>
    <dbReference type="NCBI Taxonomy" id="1543381"/>
    <lineage>
        <taxon>Bacteria</taxon>
        <taxon>Pseudomonadati</taxon>
        <taxon>Pseudomonadota</taxon>
        <taxon>Gammaproteobacteria</taxon>
        <taxon>Lysobacterales</taxon>
        <taxon>Rhodanobacteraceae</taxon>
        <taxon>Oleiagrimonas</taxon>
    </lineage>
</organism>
<dbReference type="EC" id="2.7.7.65" evidence="2"/>
<dbReference type="Proteomes" id="UP000029708">
    <property type="component" value="Unassembled WGS sequence"/>
</dbReference>
<dbReference type="Pfam" id="PF07495">
    <property type="entry name" value="Y_Y_Y"/>
    <property type="match status" value="1"/>
</dbReference>
<dbReference type="Pfam" id="PF00990">
    <property type="entry name" value="GGDEF"/>
    <property type="match status" value="1"/>
</dbReference>
<dbReference type="InterPro" id="IPR015943">
    <property type="entry name" value="WD40/YVTN_repeat-like_dom_sf"/>
</dbReference>
<evidence type="ECO:0000256" key="2">
    <source>
        <dbReference type="ARBA" id="ARBA00012528"/>
    </source>
</evidence>
<dbReference type="SUPFAM" id="SSF63829">
    <property type="entry name" value="Calcium-dependent phosphotriesterase"/>
    <property type="match status" value="3"/>
</dbReference>
<dbReference type="SUPFAM" id="SSF55073">
    <property type="entry name" value="Nucleotide cyclase"/>
    <property type="match status" value="1"/>
</dbReference>
<keyword evidence="4" id="KW-0812">Transmembrane</keyword>
<dbReference type="Gene3D" id="2.60.40.10">
    <property type="entry name" value="Immunoglobulins"/>
    <property type="match status" value="1"/>
</dbReference>
<feature type="transmembrane region" description="Helical" evidence="4">
    <location>
        <begin position="795"/>
        <end position="815"/>
    </location>
</feature>
<keyword evidence="4" id="KW-1133">Transmembrane helix</keyword>
<sequence length="1008" mass="110917">MNRLTHTHRWMLLLGWLLIAITIPTPAPATPWSAFDAPWFVRIGIDEGLPHSVTTAVAQDRDGLIWIGTMGGLVRYDGYRMQRFEADGKDASNLPDSYVRALLALPDGRVLVGTNAGGLAVFEPSTNGFHTYPVGPGGTSDRKIYTLAQGREHDVWIATDRGVDRLDLRTNRIQTVALGAHLAPRNFSVFEDTDGNLWVGNDRGLFERRAGSRSFVRTTTQDPRIATVLDDQIWSIAEDGAGRIWVGSGQSGAAYRDRDGAWHAVPGFTGYDAGARRPTVRALLEVGNGTMWIGTDGAGIIAYRAGDPNTRVYNHDPARASSLPGDTVRGLLEDASGNRWVATDLGVARDDGRARTAFSVLPSPLRPRTLANPNVHGVFVDSHDRIWLGLGMGRIDVIDPDRQHLRHLRLGGSQAHRDVQAFAEDPNGRIWIGSQGMARIDPDTMQVHDAVLPTLDGKPVLTLLRTDPYLLIGTYEGAYRYDFRNGQLTHFEHRADDPHSLASDTVRQIVRVGDEIWYATTRGISIAPNAQADGGFRQLRHRDGDDTSLPQDYVGGIARDAKGRIWVSTFGGLAVIDHYRPGETVRFRTIGQAQGLGSSKVNAVLLDDEDHPWVSVSNGVARIDAVTGRVRNLGMRDGLHIASYIYIAAARADDHLLFGGLGGLTVVRPHVLADHGTSGRLAITAATLNGRALTPGKLPRNGQPLIVDRSGRSLRVDFALLDYHAPRETTYSYRMQGFDSAWTQTPKGTPPAAIYTNLPHGEYTLQLRAQTHGMNARTVATNYPVVVRPLWFETLTFRVAMVLLAIALIVALVHLRTLYLRRQARRLQEEVDARTRDLQAANERLDQLAGTDELSGLYNRRRFLELAEAVRKHAKPGKACIALLDLDRFKQVNDTFGHLVGDDAIRAVAKIMRAHCRADDLAARFGGEELVICLPDSTLEQTLRMAERMRETLAQTCIRHEQDEIIVTVSIGVAALREGESLQQWISRADAALYAAKDAGRNRCEAAP</sequence>
<dbReference type="InterPro" id="IPR013783">
    <property type="entry name" value="Ig-like_fold"/>
</dbReference>
<dbReference type="HOGENOM" id="CLU_000445_28_4_6"/>
<dbReference type="Gene3D" id="2.130.10.10">
    <property type="entry name" value="YVTN repeat-like/Quinoprotein amine dehydrogenase"/>
    <property type="match status" value="2"/>
</dbReference>
<dbReference type="InterPro" id="IPR011123">
    <property type="entry name" value="Y_Y_Y"/>
</dbReference>
<accession>A0A099CUY7</accession>
<dbReference type="Gene3D" id="3.30.70.270">
    <property type="match status" value="1"/>
</dbReference>
<reference evidence="6 7" key="1">
    <citation type="submission" date="2014-09" db="EMBL/GenBank/DDBJ databases">
        <title>Xanthomonadaceae 3.5X direct submission.</title>
        <authorList>
            <person name="Fang T."/>
            <person name="Wang H."/>
        </authorList>
    </citation>
    <scope>NUCLEOTIDE SEQUENCE [LARGE SCALE GENOMIC DNA]</scope>
    <source>
        <strain evidence="6 7">3.5X</strain>
    </source>
</reference>
<dbReference type="STRING" id="1543381.LF63_0108715"/>
<evidence type="ECO:0000256" key="1">
    <source>
        <dbReference type="ARBA" id="ARBA00001946"/>
    </source>
</evidence>
<comment type="catalytic activity">
    <reaction evidence="3">
        <text>2 GTP = 3',3'-c-di-GMP + 2 diphosphate</text>
        <dbReference type="Rhea" id="RHEA:24898"/>
        <dbReference type="ChEBI" id="CHEBI:33019"/>
        <dbReference type="ChEBI" id="CHEBI:37565"/>
        <dbReference type="ChEBI" id="CHEBI:58805"/>
        <dbReference type="EC" id="2.7.7.65"/>
    </reaction>
</comment>
<dbReference type="CDD" id="cd01949">
    <property type="entry name" value="GGDEF"/>
    <property type="match status" value="1"/>
</dbReference>
<dbReference type="Pfam" id="PF07494">
    <property type="entry name" value="Reg_prop"/>
    <property type="match status" value="4"/>
</dbReference>
<keyword evidence="4" id="KW-0472">Membrane</keyword>
<name>A0A099CUY7_9GAMM</name>
<dbReference type="NCBIfam" id="TIGR00254">
    <property type="entry name" value="GGDEF"/>
    <property type="match status" value="1"/>
</dbReference>
<feature type="domain" description="GGDEF" evidence="5">
    <location>
        <begin position="877"/>
        <end position="1008"/>
    </location>
</feature>
<evidence type="ECO:0000259" key="5">
    <source>
        <dbReference type="PROSITE" id="PS50887"/>
    </source>
</evidence>
<dbReference type="GO" id="GO:0043709">
    <property type="term" value="P:cell adhesion involved in single-species biofilm formation"/>
    <property type="evidence" value="ECO:0007669"/>
    <property type="project" value="TreeGrafter"/>
</dbReference>
<dbReference type="InterPro" id="IPR043128">
    <property type="entry name" value="Rev_trsase/Diguanyl_cyclase"/>
</dbReference>
<dbReference type="AlphaFoldDB" id="A0A099CUY7"/>
<dbReference type="PROSITE" id="PS50887">
    <property type="entry name" value="GGDEF"/>
    <property type="match status" value="1"/>
</dbReference>
<proteinExistence type="predicted"/>
<dbReference type="InterPro" id="IPR000160">
    <property type="entry name" value="GGDEF_dom"/>
</dbReference>
<dbReference type="InterPro" id="IPR050469">
    <property type="entry name" value="Diguanylate_Cyclase"/>
</dbReference>
<dbReference type="EMBL" id="JROI01000011">
    <property type="protein sequence ID" value="KGI77432.1"/>
    <property type="molecule type" value="Genomic_DNA"/>
</dbReference>
<dbReference type="PANTHER" id="PTHR45138:SF9">
    <property type="entry name" value="DIGUANYLATE CYCLASE DGCM-RELATED"/>
    <property type="match status" value="1"/>
</dbReference>
<comment type="caution">
    <text evidence="6">The sequence shown here is derived from an EMBL/GenBank/DDBJ whole genome shotgun (WGS) entry which is preliminary data.</text>
</comment>
<dbReference type="SMART" id="SM00267">
    <property type="entry name" value="GGDEF"/>
    <property type="match status" value="1"/>
</dbReference>
<gene>
    <name evidence="6" type="ORF">LF63_0108715</name>
</gene>
<dbReference type="FunFam" id="3.30.70.270:FF:000001">
    <property type="entry name" value="Diguanylate cyclase domain protein"/>
    <property type="match status" value="1"/>
</dbReference>
<comment type="cofactor">
    <cofactor evidence="1">
        <name>Mg(2+)</name>
        <dbReference type="ChEBI" id="CHEBI:18420"/>
    </cofactor>
</comment>
<evidence type="ECO:0000313" key="6">
    <source>
        <dbReference type="EMBL" id="KGI77432.1"/>
    </source>
</evidence>
<evidence type="ECO:0000313" key="7">
    <source>
        <dbReference type="Proteomes" id="UP000029708"/>
    </source>
</evidence>
<evidence type="ECO:0000256" key="3">
    <source>
        <dbReference type="ARBA" id="ARBA00034247"/>
    </source>
</evidence>
<dbReference type="GO" id="GO:0052621">
    <property type="term" value="F:diguanylate cyclase activity"/>
    <property type="evidence" value="ECO:0007669"/>
    <property type="project" value="UniProtKB-EC"/>
</dbReference>
<dbReference type="GO" id="GO:1902201">
    <property type="term" value="P:negative regulation of bacterial-type flagellum-dependent cell motility"/>
    <property type="evidence" value="ECO:0007669"/>
    <property type="project" value="TreeGrafter"/>
</dbReference>
<dbReference type="InterPro" id="IPR029787">
    <property type="entry name" value="Nucleotide_cyclase"/>
</dbReference>
<dbReference type="GO" id="GO:0005886">
    <property type="term" value="C:plasma membrane"/>
    <property type="evidence" value="ECO:0007669"/>
    <property type="project" value="TreeGrafter"/>
</dbReference>
<keyword evidence="7" id="KW-1185">Reference proteome</keyword>